<accession>A0A0C3PKM9</accession>
<dbReference type="InterPro" id="IPR035979">
    <property type="entry name" value="RBD_domain_sf"/>
</dbReference>
<sequence length="232" mass="26639">MARHYSFVETQTVEQGAALMEEHKKNPFTYKDKTLYLDFQRTAPRARPVLQMAGFTGGEQHLRNEILVGWEDKLQDVKVVKSKLSDGEIAYVTFHSMDDALATKKACAALFPHLEVTLTHGSGADRSSRAEDFAKPTDTICVVGYDGTQEEFRKFFDEFRLDIHDVRRPARHVEEGRWDFVFVQFHSTEKAKAAVEQLKEFDQFRLRYATSTKRPFSIKGSRRARDVSGRAL</sequence>
<dbReference type="EMBL" id="KN840508">
    <property type="protein sequence ID" value="KIP06888.1"/>
    <property type="molecule type" value="Genomic_DNA"/>
</dbReference>
<gene>
    <name evidence="1" type="ORF">PHLGIDRAFT_128000</name>
</gene>
<evidence type="ECO:0008006" key="3">
    <source>
        <dbReference type="Google" id="ProtNLM"/>
    </source>
</evidence>
<dbReference type="InterPro" id="IPR012677">
    <property type="entry name" value="Nucleotide-bd_a/b_plait_sf"/>
</dbReference>
<name>A0A0C3PKM9_PHLG1</name>
<dbReference type="HOGENOM" id="CLU_1195261_0_0_1"/>
<dbReference type="Proteomes" id="UP000053257">
    <property type="component" value="Unassembled WGS sequence"/>
</dbReference>
<organism evidence="1 2">
    <name type="scientific">Phlebiopsis gigantea (strain 11061_1 CR5-6)</name>
    <name type="common">White-rot fungus</name>
    <name type="synonym">Peniophora gigantea</name>
    <dbReference type="NCBI Taxonomy" id="745531"/>
    <lineage>
        <taxon>Eukaryota</taxon>
        <taxon>Fungi</taxon>
        <taxon>Dikarya</taxon>
        <taxon>Basidiomycota</taxon>
        <taxon>Agaricomycotina</taxon>
        <taxon>Agaricomycetes</taxon>
        <taxon>Polyporales</taxon>
        <taxon>Phanerochaetaceae</taxon>
        <taxon>Phlebiopsis</taxon>
    </lineage>
</organism>
<protein>
    <recommendedName>
        <fullName evidence="3">RRM domain-containing protein</fullName>
    </recommendedName>
</protein>
<dbReference type="AlphaFoldDB" id="A0A0C3PKM9"/>
<proteinExistence type="predicted"/>
<dbReference type="GO" id="GO:0003676">
    <property type="term" value="F:nucleic acid binding"/>
    <property type="evidence" value="ECO:0007669"/>
    <property type="project" value="InterPro"/>
</dbReference>
<keyword evidence="2" id="KW-1185">Reference proteome</keyword>
<evidence type="ECO:0000313" key="2">
    <source>
        <dbReference type="Proteomes" id="UP000053257"/>
    </source>
</evidence>
<evidence type="ECO:0000313" key="1">
    <source>
        <dbReference type="EMBL" id="KIP06888.1"/>
    </source>
</evidence>
<dbReference type="Gene3D" id="3.30.70.330">
    <property type="match status" value="1"/>
</dbReference>
<dbReference type="SUPFAM" id="SSF54928">
    <property type="entry name" value="RNA-binding domain, RBD"/>
    <property type="match status" value="1"/>
</dbReference>
<reference evidence="1 2" key="1">
    <citation type="journal article" date="2014" name="PLoS Genet.">
        <title>Analysis of the Phlebiopsis gigantea genome, transcriptome and secretome provides insight into its pioneer colonization strategies of wood.</title>
        <authorList>
            <person name="Hori C."/>
            <person name="Ishida T."/>
            <person name="Igarashi K."/>
            <person name="Samejima M."/>
            <person name="Suzuki H."/>
            <person name="Master E."/>
            <person name="Ferreira P."/>
            <person name="Ruiz-Duenas F.J."/>
            <person name="Held B."/>
            <person name="Canessa P."/>
            <person name="Larrondo L.F."/>
            <person name="Schmoll M."/>
            <person name="Druzhinina I.S."/>
            <person name="Kubicek C.P."/>
            <person name="Gaskell J.A."/>
            <person name="Kersten P."/>
            <person name="St John F."/>
            <person name="Glasner J."/>
            <person name="Sabat G."/>
            <person name="Splinter BonDurant S."/>
            <person name="Syed K."/>
            <person name="Yadav J."/>
            <person name="Mgbeahuruike A.C."/>
            <person name="Kovalchuk A."/>
            <person name="Asiegbu F.O."/>
            <person name="Lackner G."/>
            <person name="Hoffmeister D."/>
            <person name="Rencoret J."/>
            <person name="Gutierrez A."/>
            <person name="Sun H."/>
            <person name="Lindquist E."/>
            <person name="Barry K."/>
            <person name="Riley R."/>
            <person name="Grigoriev I.V."/>
            <person name="Henrissat B."/>
            <person name="Kues U."/>
            <person name="Berka R.M."/>
            <person name="Martinez A.T."/>
            <person name="Covert S.F."/>
            <person name="Blanchette R.A."/>
            <person name="Cullen D."/>
        </authorList>
    </citation>
    <scope>NUCLEOTIDE SEQUENCE [LARGE SCALE GENOMIC DNA]</scope>
    <source>
        <strain evidence="1 2">11061_1 CR5-6</strain>
    </source>
</reference>